<reference evidence="2 3" key="1">
    <citation type="submission" date="2018-05" db="EMBL/GenBank/DDBJ databases">
        <title>Draft genome of Methanospirillum stamsii Pt1.</title>
        <authorList>
            <person name="Dueholm M.S."/>
            <person name="Nielsen P.H."/>
            <person name="Bakmann L.F."/>
            <person name="Otzen D.E."/>
        </authorList>
    </citation>
    <scope>NUCLEOTIDE SEQUENCE [LARGE SCALE GENOMIC DNA]</scope>
    <source>
        <strain evidence="2 3">Pt1</strain>
    </source>
</reference>
<keyword evidence="1" id="KW-1133">Transmembrane helix</keyword>
<feature type="transmembrane region" description="Helical" evidence="1">
    <location>
        <begin position="26"/>
        <end position="52"/>
    </location>
</feature>
<comment type="caution">
    <text evidence="2">The sequence shown here is derived from an EMBL/GenBank/DDBJ whole genome shotgun (WGS) entry which is preliminary data.</text>
</comment>
<accession>A0A2V2MW09</accession>
<organism evidence="2 3">
    <name type="scientific">Methanospirillum stamsii</name>
    <dbReference type="NCBI Taxonomy" id="1277351"/>
    <lineage>
        <taxon>Archaea</taxon>
        <taxon>Methanobacteriati</taxon>
        <taxon>Methanobacteriota</taxon>
        <taxon>Stenosarchaea group</taxon>
        <taxon>Methanomicrobia</taxon>
        <taxon>Methanomicrobiales</taxon>
        <taxon>Methanospirillaceae</taxon>
        <taxon>Methanospirillum</taxon>
    </lineage>
</organism>
<keyword evidence="1" id="KW-0472">Membrane</keyword>
<keyword evidence="1" id="KW-0812">Transmembrane</keyword>
<dbReference type="Proteomes" id="UP000245934">
    <property type="component" value="Unassembled WGS sequence"/>
</dbReference>
<evidence type="ECO:0000313" key="2">
    <source>
        <dbReference type="EMBL" id="PWR69576.1"/>
    </source>
</evidence>
<dbReference type="EMBL" id="QGMZ01000061">
    <property type="protein sequence ID" value="PWR69576.1"/>
    <property type="molecule type" value="Genomic_DNA"/>
</dbReference>
<sequence length="60" mass="6948">MLLSILQFSWNHSPDFAFRTYRAPEYLGMIGICSCIIFWPIGTPSFIPIFFLSGNTERED</sequence>
<protein>
    <submittedName>
        <fullName evidence="2">Uncharacterized protein</fullName>
    </submittedName>
</protein>
<evidence type="ECO:0000313" key="3">
    <source>
        <dbReference type="Proteomes" id="UP000245934"/>
    </source>
</evidence>
<evidence type="ECO:0000256" key="1">
    <source>
        <dbReference type="SAM" id="Phobius"/>
    </source>
</evidence>
<keyword evidence="3" id="KW-1185">Reference proteome</keyword>
<gene>
    <name evidence="2" type="ORF">DLD82_17535</name>
</gene>
<dbReference type="AlphaFoldDB" id="A0A2V2MW09"/>
<name>A0A2V2MW09_9EURY</name>
<proteinExistence type="predicted"/>